<dbReference type="NCBIfam" id="NF004491">
    <property type="entry name" value="PRK05826.1"/>
    <property type="match status" value="1"/>
</dbReference>
<keyword evidence="10 14" id="KW-0460">Magnesium</keyword>
<feature type="domain" description="Pyruvate kinase barrel" evidence="15">
    <location>
        <begin position="5"/>
        <end position="323"/>
    </location>
</feature>
<evidence type="ECO:0000256" key="1">
    <source>
        <dbReference type="ARBA" id="ARBA00001958"/>
    </source>
</evidence>
<evidence type="ECO:0000256" key="11">
    <source>
        <dbReference type="ARBA" id="ARBA00023152"/>
    </source>
</evidence>
<dbReference type="NCBIfam" id="TIGR01064">
    <property type="entry name" value="pyruv_kin"/>
    <property type="match status" value="1"/>
</dbReference>
<dbReference type="RefSeq" id="WP_068003920.1">
    <property type="nucleotide sequence ID" value="NZ_FOFM01000007.1"/>
</dbReference>
<evidence type="ECO:0000259" key="16">
    <source>
        <dbReference type="Pfam" id="PF02887"/>
    </source>
</evidence>
<dbReference type="InterPro" id="IPR015813">
    <property type="entry name" value="Pyrv/PenolPyrv_kinase-like_dom"/>
</dbReference>
<dbReference type="SUPFAM" id="SSF50800">
    <property type="entry name" value="PK beta-barrel domain-like"/>
    <property type="match status" value="1"/>
</dbReference>
<dbReference type="InterPro" id="IPR015795">
    <property type="entry name" value="Pyrv_Knase_C"/>
</dbReference>
<evidence type="ECO:0000256" key="3">
    <source>
        <dbReference type="ARBA" id="ARBA00008663"/>
    </source>
</evidence>
<evidence type="ECO:0000256" key="13">
    <source>
        <dbReference type="NCBIfam" id="TIGR01064"/>
    </source>
</evidence>
<comment type="pathway">
    <text evidence="2 14">Carbohydrate degradation; glycolysis; pyruvate from D-glyceraldehyde 3-phosphate: step 5/5.</text>
</comment>
<dbReference type="NCBIfam" id="NF004978">
    <property type="entry name" value="PRK06354.1"/>
    <property type="match status" value="1"/>
</dbReference>
<dbReference type="InterPro" id="IPR018209">
    <property type="entry name" value="Pyrv_Knase_AS"/>
</dbReference>
<dbReference type="Gene3D" id="3.20.20.60">
    <property type="entry name" value="Phosphoenolpyruvate-binding domains"/>
    <property type="match status" value="1"/>
</dbReference>
<comment type="catalytic activity">
    <reaction evidence="14">
        <text>pyruvate + ATP = phosphoenolpyruvate + ADP + H(+)</text>
        <dbReference type="Rhea" id="RHEA:18157"/>
        <dbReference type="ChEBI" id="CHEBI:15361"/>
        <dbReference type="ChEBI" id="CHEBI:15378"/>
        <dbReference type="ChEBI" id="CHEBI:30616"/>
        <dbReference type="ChEBI" id="CHEBI:58702"/>
        <dbReference type="ChEBI" id="CHEBI:456216"/>
        <dbReference type="EC" id="2.7.1.40"/>
    </reaction>
</comment>
<evidence type="ECO:0000256" key="7">
    <source>
        <dbReference type="ARBA" id="ARBA00022741"/>
    </source>
</evidence>
<accession>A0A166AA07</accession>
<dbReference type="NCBIfam" id="NF004886">
    <property type="entry name" value="PRK06247.1"/>
    <property type="match status" value="1"/>
</dbReference>
<dbReference type="InterPro" id="IPR011037">
    <property type="entry name" value="Pyrv_Knase-like_insert_dom_sf"/>
</dbReference>
<dbReference type="PATRIC" id="fig|989403.3.peg.1348"/>
<dbReference type="InterPro" id="IPR015806">
    <property type="entry name" value="Pyrv_Knase_insert_dom_sf"/>
</dbReference>
<dbReference type="PRINTS" id="PR01050">
    <property type="entry name" value="PYRUVTKNASE"/>
</dbReference>
<evidence type="ECO:0000313" key="17">
    <source>
        <dbReference type="EMBL" id="KZL20772.1"/>
    </source>
</evidence>
<comment type="similarity">
    <text evidence="3 14">Belongs to the pyruvate kinase family.</text>
</comment>
<dbReference type="GO" id="GO:0000287">
    <property type="term" value="F:magnesium ion binding"/>
    <property type="evidence" value="ECO:0007669"/>
    <property type="project" value="UniProtKB-UniRule"/>
</dbReference>
<dbReference type="Pfam" id="PF00224">
    <property type="entry name" value="PK"/>
    <property type="match status" value="1"/>
</dbReference>
<dbReference type="InterPro" id="IPR015793">
    <property type="entry name" value="Pyrv_Knase_brl"/>
</dbReference>
<dbReference type="EMBL" id="LMCB01000006">
    <property type="protein sequence ID" value="KZL20772.1"/>
    <property type="molecule type" value="Genomic_DNA"/>
</dbReference>
<keyword evidence="9" id="KW-0067">ATP-binding</keyword>
<dbReference type="Proteomes" id="UP000076577">
    <property type="component" value="Unassembled WGS sequence"/>
</dbReference>
<comment type="caution">
    <text evidence="17">The sequence shown here is derived from an EMBL/GenBank/DDBJ whole genome shotgun (WGS) entry which is preliminary data.</text>
</comment>
<dbReference type="GO" id="GO:0005524">
    <property type="term" value="F:ATP binding"/>
    <property type="evidence" value="ECO:0007669"/>
    <property type="project" value="UniProtKB-KW"/>
</dbReference>
<protein>
    <recommendedName>
        <fullName evidence="4 13">Pyruvate kinase</fullName>
        <ecNumber evidence="4 13">2.7.1.40</ecNumber>
    </recommendedName>
</protein>
<dbReference type="Pfam" id="PF02887">
    <property type="entry name" value="PK_C"/>
    <property type="match status" value="1"/>
</dbReference>
<keyword evidence="5 14" id="KW-0808">Transferase</keyword>
<evidence type="ECO:0000313" key="18">
    <source>
        <dbReference type="Proteomes" id="UP000076577"/>
    </source>
</evidence>
<proteinExistence type="inferred from homology"/>
<keyword evidence="12 17" id="KW-0670">Pyruvate</keyword>
<evidence type="ECO:0000256" key="12">
    <source>
        <dbReference type="ARBA" id="ARBA00023317"/>
    </source>
</evidence>
<keyword evidence="6" id="KW-0479">Metal-binding</keyword>
<keyword evidence="7" id="KW-0547">Nucleotide-binding</keyword>
<evidence type="ECO:0000256" key="5">
    <source>
        <dbReference type="ARBA" id="ARBA00022679"/>
    </source>
</evidence>
<sequence>MKRNRRVKILATLGPASSEKEAIKKLWLAGADVFRINMSHSSHEVLNNLVDRIRDVEAEVGRPIGILADLQGPKLRVGTFANDEKPILENGATFILDANETPGDATRVYLPHPEILGSLEVGHRLLVDDGKISLRVTETSPKRCVTIVEVGGKISNRKGVSVPDTEIPVGALTEKDRADLLAALDAKVDWVALSFVQRPEDLIEVRNTTQGRVGVLAKIEKPQAIERLSEIIELSDAIMVARGDLGVEMPLEQVPGLQKRMIRACRKAGKPVVVATQMLESMITSPVPTRAEVSDVATAVFEGADAVMLSAESAAGDFPTEAVATMDKIAVEVEQDENYRSIIHAQRTEPEATGADAITAAAHQVAETLDLAAIVSYTASGGTALRASRERPATPIIAFSPEIATVRRLTIGWGLHCVASQDAATEEDLINRACCLANEEGFAKPGQRILVSAGVPFGTPGSTNMLRIAFVGSNDI</sequence>
<dbReference type="GO" id="GO:0004743">
    <property type="term" value="F:pyruvate kinase activity"/>
    <property type="evidence" value="ECO:0007669"/>
    <property type="project" value="UniProtKB-UniRule"/>
</dbReference>
<evidence type="ECO:0000256" key="6">
    <source>
        <dbReference type="ARBA" id="ARBA00022723"/>
    </source>
</evidence>
<dbReference type="FunFam" id="2.40.33.10:FF:000001">
    <property type="entry name" value="Pyruvate kinase"/>
    <property type="match status" value="1"/>
</dbReference>
<dbReference type="EC" id="2.7.1.40" evidence="4 13"/>
<keyword evidence="11 14" id="KW-0324">Glycolysis</keyword>
<gene>
    <name evidence="17" type="primary">ttuE</name>
    <name evidence="17" type="ORF">PsAD2_01261</name>
</gene>
<name>A0A166AA07_9HYPH</name>
<evidence type="ECO:0000256" key="4">
    <source>
        <dbReference type="ARBA" id="ARBA00012142"/>
    </source>
</evidence>
<evidence type="ECO:0000256" key="9">
    <source>
        <dbReference type="ARBA" id="ARBA00022840"/>
    </source>
</evidence>
<feature type="domain" description="Pyruvate kinase C-terminal" evidence="16">
    <location>
        <begin position="356"/>
        <end position="468"/>
    </location>
</feature>
<evidence type="ECO:0000259" key="15">
    <source>
        <dbReference type="Pfam" id="PF00224"/>
    </source>
</evidence>
<dbReference type="STRING" id="989403.SAMN05421798_107115"/>
<organism evidence="17 18">
    <name type="scientific">Pseudovibrio axinellae</name>
    <dbReference type="NCBI Taxonomy" id="989403"/>
    <lineage>
        <taxon>Bacteria</taxon>
        <taxon>Pseudomonadati</taxon>
        <taxon>Pseudomonadota</taxon>
        <taxon>Alphaproteobacteria</taxon>
        <taxon>Hyphomicrobiales</taxon>
        <taxon>Stappiaceae</taxon>
        <taxon>Pseudovibrio</taxon>
    </lineage>
</organism>
<dbReference type="PROSITE" id="PS00110">
    <property type="entry name" value="PYRUVATE_KINASE"/>
    <property type="match status" value="1"/>
</dbReference>
<dbReference type="InterPro" id="IPR001697">
    <property type="entry name" value="Pyr_Knase"/>
</dbReference>
<evidence type="ECO:0000256" key="10">
    <source>
        <dbReference type="ARBA" id="ARBA00022842"/>
    </source>
</evidence>
<dbReference type="Gene3D" id="3.40.1380.20">
    <property type="entry name" value="Pyruvate kinase, C-terminal domain"/>
    <property type="match status" value="1"/>
</dbReference>
<evidence type="ECO:0000256" key="14">
    <source>
        <dbReference type="RuleBase" id="RU000504"/>
    </source>
</evidence>
<reference evidence="17 18" key="1">
    <citation type="journal article" date="2016" name="Front. Microbiol.">
        <title>Comparative Genomic Analysis Reveals a Diverse Repertoire of Genes Involved in Prokaryote-Eukaryote Interactions within the Pseudovibrio Genus.</title>
        <authorList>
            <person name="Romano S."/>
            <person name="Fernandez-Guerra A."/>
            <person name="Reen F.J."/>
            <person name="Glockner F.O."/>
            <person name="Crowley S.P."/>
            <person name="O'Sullivan O."/>
            <person name="Cotter P.D."/>
            <person name="Adams C."/>
            <person name="Dobson A.D."/>
            <person name="O'Gara F."/>
        </authorList>
    </citation>
    <scope>NUCLEOTIDE SEQUENCE [LARGE SCALE GENOMIC DNA]</scope>
    <source>
        <strain evidence="17 18">Ad2</strain>
    </source>
</reference>
<dbReference type="AlphaFoldDB" id="A0A166AA07"/>
<comment type="cofactor">
    <cofactor evidence="1">
        <name>K(+)</name>
        <dbReference type="ChEBI" id="CHEBI:29103"/>
    </cofactor>
</comment>
<evidence type="ECO:0000256" key="8">
    <source>
        <dbReference type="ARBA" id="ARBA00022777"/>
    </source>
</evidence>
<dbReference type="Gene3D" id="2.40.33.10">
    <property type="entry name" value="PK beta-barrel domain-like"/>
    <property type="match status" value="1"/>
</dbReference>
<keyword evidence="8 14" id="KW-0418">Kinase</keyword>
<dbReference type="InterPro" id="IPR040442">
    <property type="entry name" value="Pyrv_kinase-like_dom_sf"/>
</dbReference>
<dbReference type="GO" id="GO:0030955">
    <property type="term" value="F:potassium ion binding"/>
    <property type="evidence" value="ECO:0007669"/>
    <property type="project" value="UniProtKB-UniRule"/>
</dbReference>
<dbReference type="GO" id="GO:0016301">
    <property type="term" value="F:kinase activity"/>
    <property type="evidence" value="ECO:0007669"/>
    <property type="project" value="UniProtKB-KW"/>
</dbReference>
<dbReference type="SUPFAM" id="SSF51621">
    <property type="entry name" value="Phosphoenolpyruvate/pyruvate domain"/>
    <property type="match status" value="1"/>
</dbReference>
<dbReference type="SUPFAM" id="SSF52935">
    <property type="entry name" value="PK C-terminal domain-like"/>
    <property type="match status" value="1"/>
</dbReference>
<dbReference type="OrthoDB" id="9812123at2"/>
<dbReference type="UniPathway" id="UPA00109">
    <property type="reaction ID" value="UER00188"/>
</dbReference>
<dbReference type="PANTHER" id="PTHR11817">
    <property type="entry name" value="PYRUVATE KINASE"/>
    <property type="match status" value="1"/>
</dbReference>
<dbReference type="InterPro" id="IPR036918">
    <property type="entry name" value="Pyrv_Knase_C_sf"/>
</dbReference>
<keyword evidence="18" id="KW-1185">Reference proteome</keyword>
<evidence type="ECO:0000256" key="2">
    <source>
        <dbReference type="ARBA" id="ARBA00004997"/>
    </source>
</evidence>